<organism evidence="2 3">
    <name type="scientific">Magnetospirillum moscoviense</name>
    <dbReference type="NCBI Taxonomy" id="1437059"/>
    <lineage>
        <taxon>Bacteria</taxon>
        <taxon>Pseudomonadati</taxon>
        <taxon>Pseudomonadota</taxon>
        <taxon>Alphaproteobacteria</taxon>
        <taxon>Rhodospirillales</taxon>
        <taxon>Rhodospirillaceae</taxon>
        <taxon>Magnetospirillum</taxon>
    </lineage>
</organism>
<dbReference type="InterPro" id="IPR041698">
    <property type="entry name" value="Methyltransf_25"/>
</dbReference>
<dbReference type="EMBL" id="LWQU01000156">
    <property type="protein sequence ID" value="OAN48738.1"/>
    <property type="molecule type" value="Genomic_DNA"/>
</dbReference>
<dbReference type="Pfam" id="PF13649">
    <property type="entry name" value="Methyltransf_25"/>
    <property type="match status" value="1"/>
</dbReference>
<dbReference type="Gene3D" id="3.40.50.150">
    <property type="entry name" value="Vaccinia Virus protein VP39"/>
    <property type="match status" value="1"/>
</dbReference>
<evidence type="ECO:0000259" key="1">
    <source>
        <dbReference type="Pfam" id="PF13649"/>
    </source>
</evidence>
<dbReference type="SUPFAM" id="SSF53335">
    <property type="entry name" value="S-adenosyl-L-methionine-dependent methyltransferases"/>
    <property type="match status" value="1"/>
</dbReference>
<sequence>MSDIAPADAVGIINALIRAGRHEEATDLAVRCDGQWPNLSIFPLLASQSLAYQGRPQPALSACLRAVGKDRLGLEPNAFFMALLIQLVPQVHWPQLYEVWRRHFPSPADLDALVATLAGHQGRYDFFGAWSLILLGIGQGDEAVDRFAHCLGPLADAPPPAHEIVAEYSDKAGGYDDDSVHRNSVDGIAPHLTQGLGGRAGQTIIDAGCGTGLAGRHLRPLAERLIGIDLSPDMVARCRDSGLYDTVIEGDLIAALNGMPGQAGGIAILGCAYYFPDLAPMLTAARNALVPGGRLMLIDFPAAGAKSVRQTIGGTRRYCRSAETMRDLAAAAGLVVEPPDIVAYFNLPSYLWTFTRPE</sequence>
<reference evidence="2 3" key="1">
    <citation type="submission" date="2016-04" db="EMBL/GenBank/DDBJ databases">
        <title>Draft genome sequence of freshwater magnetotactic bacteria Magnetospirillum marisnigri SP-1 and Magnetospirillum moscoviense BB-1.</title>
        <authorList>
            <person name="Koziaeva V."/>
            <person name="Dziuba M.V."/>
            <person name="Ivanov T.M."/>
            <person name="Kuznetsov B."/>
            <person name="Grouzdev D.S."/>
        </authorList>
    </citation>
    <scope>NUCLEOTIDE SEQUENCE [LARGE SCALE GENOMIC DNA]</scope>
    <source>
        <strain evidence="2 3">BB-1</strain>
    </source>
</reference>
<dbReference type="PANTHER" id="PTHR42912">
    <property type="entry name" value="METHYLTRANSFERASE"/>
    <property type="match status" value="1"/>
</dbReference>
<dbReference type="Proteomes" id="UP000078543">
    <property type="component" value="Unassembled WGS sequence"/>
</dbReference>
<dbReference type="PANTHER" id="PTHR42912:SF93">
    <property type="entry name" value="N6-ADENOSINE-METHYLTRANSFERASE TMT1A"/>
    <property type="match status" value="1"/>
</dbReference>
<protein>
    <recommendedName>
        <fullName evidence="1">Methyltransferase domain-containing protein</fullName>
    </recommendedName>
</protein>
<gene>
    <name evidence="2" type="ORF">A6A05_14570</name>
</gene>
<feature type="domain" description="Methyltransferase" evidence="1">
    <location>
        <begin position="204"/>
        <end position="293"/>
    </location>
</feature>
<dbReference type="STRING" id="1437059.A6A05_14570"/>
<dbReference type="InterPro" id="IPR029063">
    <property type="entry name" value="SAM-dependent_MTases_sf"/>
</dbReference>
<keyword evidence="3" id="KW-1185">Reference proteome</keyword>
<evidence type="ECO:0000313" key="3">
    <source>
        <dbReference type="Proteomes" id="UP000078543"/>
    </source>
</evidence>
<name>A0A178MKU7_9PROT</name>
<comment type="caution">
    <text evidence="2">The sequence shown here is derived from an EMBL/GenBank/DDBJ whole genome shotgun (WGS) entry which is preliminary data.</text>
</comment>
<dbReference type="GO" id="GO:0008168">
    <property type="term" value="F:methyltransferase activity"/>
    <property type="evidence" value="ECO:0007669"/>
    <property type="project" value="TreeGrafter"/>
</dbReference>
<evidence type="ECO:0000313" key="2">
    <source>
        <dbReference type="EMBL" id="OAN48738.1"/>
    </source>
</evidence>
<dbReference type="CDD" id="cd02440">
    <property type="entry name" value="AdoMet_MTases"/>
    <property type="match status" value="1"/>
</dbReference>
<proteinExistence type="predicted"/>
<dbReference type="AlphaFoldDB" id="A0A178MKU7"/>
<dbReference type="InterPro" id="IPR050508">
    <property type="entry name" value="Methyltransf_Superfamily"/>
</dbReference>
<dbReference type="RefSeq" id="WP_068502486.1">
    <property type="nucleotide sequence ID" value="NZ_LWQU01000156.1"/>
</dbReference>
<accession>A0A178MKU7</accession>